<protein>
    <submittedName>
        <fullName evidence="3">PorT family protein</fullName>
    </submittedName>
</protein>
<dbReference type="EMBL" id="CP022389">
    <property type="protein sequence ID" value="ATA94555.1"/>
    <property type="molecule type" value="Genomic_DNA"/>
</dbReference>
<keyword evidence="1" id="KW-0732">Signal</keyword>
<feature type="signal peptide" evidence="1">
    <location>
        <begin position="1"/>
        <end position="24"/>
    </location>
</feature>
<name>A0A0B7H5C4_9FLAO</name>
<dbReference type="GeneID" id="69581233"/>
<gene>
    <name evidence="5" type="ORF">CCAN12_200001</name>
    <name evidence="4" type="ORF">CGC54_09520</name>
    <name evidence="3" type="ORF">CGC56_09790</name>
</gene>
<dbReference type="EMBL" id="CDOE01000013">
    <property type="protein sequence ID" value="CEN32813.1"/>
    <property type="molecule type" value="Genomic_DNA"/>
</dbReference>
<reference evidence="5 6" key="1">
    <citation type="submission" date="2015-01" db="EMBL/GenBank/DDBJ databases">
        <authorList>
            <person name="Xiang T."/>
            <person name="Song Y."/>
            <person name="Huang L."/>
            <person name="Wang B."/>
            <person name="Wu P."/>
        </authorList>
    </citation>
    <scope>NUCLEOTIDE SEQUENCE [LARGE SCALE GENOMIC DNA]</scope>
    <source>
        <strain evidence="5 6">Cc12</strain>
    </source>
</reference>
<evidence type="ECO:0000313" key="5">
    <source>
        <dbReference type="EMBL" id="CEN32813.1"/>
    </source>
</evidence>
<evidence type="ECO:0000313" key="8">
    <source>
        <dbReference type="Proteomes" id="UP000243753"/>
    </source>
</evidence>
<dbReference type="Proteomes" id="UP000044026">
    <property type="component" value="Unassembled WGS sequence"/>
</dbReference>
<dbReference type="RefSeq" id="WP_041998485.1">
    <property type="nucleotide sequence ID" value="NZ_CP022382.1"/>
</dbReference>
<evidence type="ECO:0000313" key="3">
    <source>
        <dbReference type="EMBL" id="ATA92423.1"/>
    </source>
</evidence>
<evidence type="ECO:0000313" key="6">
    <source>
        <dbReference type="Proteomes" id="UP000044026"/>
    </source>
</evidence>
<proteinExistence type="predicted"/>
<feature type="domain" description="Outer membrane protein beta-barrel" evidence="2">
    <location>
        <begin position="24"/>
        <end position="174"/>
    </location>
</feature>
<evidence type="ECO:0000313" key="4">
    <source>
        <dbReference type="EMBL" id="ATA94555.1"/>
    </source>
</evidence>
<evidence type="ECO:0000259" key="2">
    <source>
        <dbReference type="Pfam" id="PF13568"/>
    </source>
</evidence>
<dbReference type="AlphaFoldDB" id="A0A0B7H5C4"/>
<dbReference type="InterPro" id="IPR025665">
    <property type="entry name" value="Beta-barrel_OMP_2"/>
</dbReference>
<dbReference type="Proteomes" id="UP000243753">
    <property type="component" value="Chromosome"/>
</dbReference>
<evidence type="ECO:0000313" key="7">
    <source>
        <dbReference type="Proteomes" id="UP000243136"/>
    </source>
</evidence>
<reference evidence="3" key="2">
    <citation type="journal article" date="2017" name="Genome Announc.">
        <title>Twelve Complete Reference Genomes of Clinical Isolates in the Capnocytophaga Genus.</title>
        <authorList>
            <person name="Villarma A."/>
            <person name="Gulvik C.A."/>
            <person name="Rowe L.A."/>
            <person name="Sheth M."/>
            <person name="Juieng P."/>
            <person name="Nicholson A.C."/>
            <person name="Loparev V.N."/>
            <person name="McQuiston J.R."/>
        </authorList>
    </citation>
    <scope>NUCLEOTIDE SEQUENCE</scope>
    <source>
        <strain evidence="4">H3936</strain>
        <strain evidence="3">H5594</strain>
    </source>
</reference>
<organism evidence="5 6">
    <name type="scientific">Capnocytophaga canimorsus</name>
    <dbReference type="NCBI Taxonomy" id="28188"/>
    <lineage>
        <taxon>Bacteria</taxon>
        <taxon>Pseudomonadati</taxon>
        <taxon>Bacteroidota</taxon>
        <taxon>Flavobacteriia</taxon>
        <taxon>Flavobacteriales</taxon>
        <taxon>Flavobacteriaceae</taxon>
        <taxon>Capnocytophaga</taxon>
    </lineage>
</organism>
<dbReference type="Pfam" id="PF13568">
    <property type="entry name" value="OMP_b-brl_2"/>
    <property type="match status" value="1"/>
</dbReference>
<reference evidence="7 8" key="3">
    <citation type="submission" date="2017-06" db="EMBL/GenBank/DDBJ databases">
        <title>Capnocytophaga spp. assemblies.</title>
        <authorList>
            <person name="Gulvik C.A."/>
        </authorList>
    </citation>
    <scope>NUCLEOTIDE SEQUENCE [LARGE SCALE GENOMIC DNA]</scope>
    <source>
        <strain evidence="8">H3936</strain>
        <strain evidence="7">H5594</strain>
    </source>
</reference>
<feature type="chain" id="PRO_5002132036" evidence="1">
    <location>
        <begin position="25"/>
        <end position="194"/>
    </location>
</feature>
<dbReference type="EMBL" id="CP022388">
    <property type="protein sequence ID" value="ATA92423.1"/>
    <property type="molecule type" value="Genomic_DNA"/>
</dbReference>
<dbReference type="Proteomes" id="UP000243136">
    <property type="component" value="Chromosome"/>
</dbReference>
<sequence>MKVKKIVLTFLFALAVIAVENLQAQVHLGFKGGANLGKIEGVAYKDQFMLGYHLGGYIGFDFSKHIGLQTEVLFNQSNTKMRDSYTDVWKEAFEKSKKLDYVSVPVLLKVNPKGTFSVVAGPQFSILVNRDENLWQNGEKLFKSADFSLVAGAELNINPLVIYARYGWGFADISNLKEKANSQQIQVGVGLRLF</sequence>
<accession>A0A0B7H5C4</accession>
<evidence type="ECO:0000256" key="1">
    <source>
        <dbReference type="SAM" id="SignalP"/>
    </source>
</evidence>